<dbReference type="Proteomes" id="UP000185746">
    <property type="component" value="Chromosome"/>
</dbReference>
<gene>
    <name evidence="2" type="ORF">BI350_05580</name>
</gene>
<feature type="transmembrane region" description="Helical" evidence="1">
    <location>
        <begin position="242"/>
        <end position="261"/>
    </location>
</feature>
<evidence type="ECO:0008006" key="4">
    <source>
        <dbReference type="Google" id="ProtNLM"/>
    </source>
</evidence>
<feature type="transmembrane region" description="Helical" evidence="1">
    <location>
        <begin position="62"/>
        <end position="80"/>
    </location>
</feature>
<dbReference type="Pfam" id="PF05857">
    <property type="entry name" value="TraX"/>
    <property type="match status" value="1"/>
</dbReference>
<feature type="transmembrane region" description="Helical" evidence="1">
    <location>
        <begin position="179"/>
        <end position="197"/>
    </location>
</feature>
<feature type="transmembrane region" description="Helical" evidence="1">
    <location>
        <begin position="148"/>
        <end position="172"/>
    </location>
</feature>
<feature type="transmembrane region" description="Helical" evidence="1">
    <location>
        <begin position="7"/>
        <end position="23"/>
    </location>
</feature>
<evidence type="ECO:0000256" key="1">
    <source>
        <dbReference type="SAM" id="Phobius"/>
    </source>
</evidence>
<dbReference type="EMBL" id="CP017560">
    <property type="protein sequence ID" value="AOV07068.1"/>
    <property type="molecule type" value="Genomic_DNA"/>
</dbReference>
<evidence type="ECO:0000313" key="3">
    <source>
        <dbReference type="Proteomes" id="UP000185746"/>
    </source>
</evidence>
<feature type="transmembrane region" description="Helical" evidence="1">
    <location>
        <begin position="112"/>
        <end position="136"/>
    </location>
</feature>
<evidence type="ECO:0000313" key="2">
    <source>
        <dbReference type="EMBL" id="AOV07068.1"/>
    </source>
</evidence>
<accession>A0A1D8JEF5</accession>
<dbReference type="RefSeq" id="WP_075527194.1">
    <property type="nucleotide sequence ID" value="NZ_CP017560.1"/>
</dbReference>
<organism evidence="2 3">
    <name type="scientific">Sporosarcina ureilytica</name>
    <dbReference type="NCBI Taxonomy" id="298596"/>
    <lineage>
        <taxon>Bacteria</taxon>
        <taxon>Bacillati</taxon>
        <taxon>Bacillota</taxon>
        <taxon>Bacilli</taxon>
        <taxon>Bacillales</taxon>
        <taxon>Caryophanaceae</taxon>
        <taxon>Sporosarcina</taxon>
    </lineage>
</organism>
<dbReference type="AlphaFoldDB" id="A0A1D8JEF5"/>
<reference evidence="2 3" key="1">
    <citation type="submission" date="2016-09" db="EMBL/GenBank/DDBJ databases">
        <title>Complete genome sequence of the Lysinibacillus sphaericus LMG 22257, a specie of Bacillus with ureolytic activity that can effectively biodeposit calcium carbonate.</title>
        <authorList>
            <person name="Yan W."/>
        </authorList>
    </citation>
    <scope>NUCLEOTIDE SEQUENCE [LARGE SCALE GENOMIC DNA]</scope>
    <source>
        <strain evidence="2 3">LMG 22257</strain>
    </source>
</reference>
<feature type="transmembrane region" description="Helical" evidence="1">
    <location>
        <begin position="86"/>
        <end position="105"/>
    </location>
</feature>
<keyword evidence="1" id="KW-1133">Transmembrane helix</keyword>
<name>A0A1D8JEF5_9BACL</name>
<sequence>MTNTKLKIIALITMLIDHIGQFIPNTPDWFHWIGRIAIPIFIYALVIGYQHTSNRKNYIIRLYLFSFGMAVLNLIFNIIFNETQMYITNNFFAPLFLIVMIIYLLEKKQSKYVFYLIVWQVLALFLSVLFVEVLSLDLTSDTTINYQFFGSAFGSILFVEGGPLFVLLGLFLYLARKKISGIVIVYCLFSLFCYIAYVKWGQRPDAPYIYLVQFARYQWIMIAALPFILLYNGKRGAGLKHFFYIFYPGHILILYLIGIYLK</sequence>
<feature type="transmembrane region" description="Helical" evidence="1">
    <location>
        <begin position="29"/>
        <end position="50"/>
    </location>
</feature>
<feature type="transmembrane region" description="Helical" evidence="1">
    <location>
        <begin position="209"/>
        <end position="230"/>
    </location>
</feature>
<proteinExistence type="predicted"/>
<keyword evidence="1" id="KW-0812">Transmembrane</keyword>
<keyword evidence="3" id="KW-1185">Reference proteome</keyword>
<protein>
    <recommendedName>
        <fullName evidence="4">Conjugal transfer protein TraX</fullName>
    </recommendedName>
</protein>
<dbReference type="KEGG" id="surl:BI350_05580"/>
<keyword evidence="1" id="KW-0472">Membrane</keyword>
<dbReference type="InterPro" id="IPR008875">
    <property type="entry name" value="TraX"/>
</dbReference>